<feature type="region of interest" description="Disordered" evidence="1">
    <location>
        <begin position="3943"/>
        <end position="4017"/>
    </location>
</feature>
<dbReference type="InParanoid" id="A0A409XLK3"/>
<feature type="region of interest" description="Disordered" evidence="1">
    <location>
        <begin position="2857"/>
        <end position="2911"/>
    </location>
</feature>
<comment type="caution">
    <text evidence="3">The sequence shown here is derived from an EMBL/GenBank/DDBJ whole genome shotgun (WGS) entry which is preliminary data.</text>
</comment>
<feature type="compositionally biased region" description="Basic and acidic residues" evidence="1">
    <location>
        <begin position="57"/>
        <end position="67"/>
    </location>
</feature>
<evidence type="ECO:0000256" key="1">
    <source>
        <dbReference type="SAM" id="MobiDB-lite"/>
    </source>
</evidence>
<evidence type="ECO:0000259" key="2">
    <source>
        <dbReference type="Pfam" id="PF08101"/>
    </source>
</evidence>
<feature type="region of interest" description="Disordered" evidence="1">
    <location>
        <begin position="596"/>
        <end position="618"/>
    </location>
</feature>
<feature type="region of interest" description="Disordered" evidence="1">
    <location>
        <begin position="3414"/>
        <end position="3512"/>
    </location>
</feature>
<dbReference type="PANTHER" id="PTHR28093:SF1">
    <property type="entry name" value="MORPHOGENESIS-RELATED PROTEIN MSB1"/>
    <property type="match status" value="1"/>
</dbReference>
<feature type="compositionally biased region" description="Basic and acidic residues" evidence="1">
    <location>
        <begin position="4220"/>
        <end position="4234"/>
    </location>
</feature>
<feature type="compositionally biased region" description="Low complexity" evidence="1">
    <location>
        <begin position="3428"/>
        <end position="3438"/>
    </location>
</feature>
<organism evidence="3 4">
    <name type="scientific">Psilocybe cyanescens</name>
    <dbReference type="NCBI Taxonomy" id="93625"/>
    <lineage>
        <taxon>Eukaryota</taxon>
        <taxon>Fungi</taxon>
        <taxon>Dikarya</taxon>
        <taxon>Basidiomycota</taxon>
        <taxon>Agaricomycotina</taxon>
        <taxon>Agaricomycetes</taxon>
        <taxon>Agaricomycetidae</taxon>
        <taxon>Agaricales</taxon>
        <taxon>Agaricineae</taxon>
        <taxon>Strophariaceae</taxon>
        <taxon>Psilocybe</taxon>
    </lineage>
</organism>
<dbReference type="InterPro" id="IPR012965">
    <property type="entry name" value="Msb1/Mug8_dom"/>
</dbReference>
<dbReference type="Pfam" id="PF08101">
    <property type="entry name" value="Msb1-Mug8_dom"/>
    <property type="match status" value="1"/>
</dbReference>
<dbReference type="STRING" id="93625.A0A409XLK3"/>
<dbReference type="PANTHER" id="PTHR28093">
    <property type="entry name" value="MORPHOGENESIS-RELATED PROTEIN MSB1"/>
    <property type="match status" value="1"/>
</dbReference>
<protein>
    <recommendedName>
        <fullName evidence="2">Meiotically up-regulated protein Msb1/Mug8 domain-containing protein</fullName>
    </recommendedName>
</protein>
<feature type="compositionally biased region" description="Low complexity" evidence="1">
    <location>
        <begin position="2747"/>
        <end position="2771"/>
    </location>
</feature>
<feature type="domain" description="Meiotically up-regulated protein Msb1/Mug8" evidence="2">
    <location>
        <begin position="144"/>
        <end position="366"/>
    </location>
</feature>
<dbReference type="EMBL" id="NHYD01001272">
    <property type="protein sequence ID" value="PPQ91621.1"/>
    <property type="molecule type" value="Genomic_DNA"/>
</dbReference>
<feature type="region of interest" description="Disordered" evidence="1">
    <location>
        <begin position="474"/>
        <end position="544"/>
    </location>
</feature>
<feature type="compositionally biased region" description="Polar residues" evidence="1">
    <location>
        <begin position="2727"/>
        <end position="2738"/>
    </location>
</feature>
<feature type="region of interest" description="Disordered" evidence="1">
    <location>
        <begin position="2939"/>
        <end position="2991"/>
    </location>
</feature>
<gene>
    <name evidence="3" type="ORF">CVT25_012802</name>
</gene>
<dbReference type="Proteomes" id="UP000283269">
    <property type="component" value="Unassembled WGS sequence"/>
</dbReference>
<feature type="region of interest" description="Disordered" evidence="1">
    <location>
        <begin position="2231"/>
        <end position="2444"/>
    </location>
</feature>
<feature type="region of interest" description="Disordered" evidence="1">
    <location>
        <begin position="3116"/>
        <end position="3163"/>
    </location>
</feature>
<feature type="compositionally biased region" description="Polar residues" evidence="1">
    <location>
        <begin position="503"/>
        <end position="532"/>
    </location>
</feature>
<feature type="compositionally biased region" description="Low complexity" evidence="1">
    <location>
        <begin position="735"/>
        <end position="747"/>
    </location>
</feature>
<feature type="region of interest" description="Disordered" evidence="1">
    <location>
        <begin position="3868"/>
        <end position="3887"/>
    </location>
</feature>
<feature type="region of interest" description="Disordered" evidence="1">
    <location>
        <begin position="735"/>
        <end position="756"/>
    </location>
</feature>
<feature type="compositionally biased region" description="Polar residues" evidence="1">
    <location>
        <begin position="2105"/>
        <end position="2127"/>
    </location>
</feature>
<feature type="region of interest" description="Disordered" evidence="1">
    <location>
        <begin position="4220"/>
        <end position="4250"/>
    </location>
</feature>
<feature type="region of interest" description="Disordered" evidence="1">
    <location>
        <begin position="2615"/>
        <end position="2649"/>
    </location>
</feature>
<feature type="compositionally biased region" description="Polar residues" evidence="1">
    <location>
        <begin position="2670"/>
        <end position="2691"/>
    </location>
</feature>
<feature type="region of interest" description="Disordered" evidence="1">
    <location>
        <begin position="701"/>
        <end position="723"/>
    </location>
</feature>
<proteinExistence type="predicted"/>
<dbReference type="Gene3D" id="1.10.555.10">
    <property type="entry name" value="Rho GTPase activation protein"/>
    <property type="match status" value="1"/>
</dbReference>
<feature type="region of interest" description="Disordered" evidence="1">
    <location>
        <begin position="781"/>
        <end position="804"/>
    </location>
</feature>
<feature type="compositionally biased region" description="Low complexity" evidence="1">
    <location>
        <begin position="3127"/>
        <end position="3138"/>
    </location>
</feature>
<sequence>MHSFLSKVFGRKEKDSETSPTTLRPGELLDGKFEAISPNVSPSAANFLELDSQTDGENGKDKDKDKDKDARFSLFRAKSRPSPPEVTYKTPVPLPQLSLDFAATNGESSTRTLESFLSVDPDAQILLSDTIIGRRRLNPLEALVLIRACSQAIVARGLETLGVMHPHWYSASPEIQRRLLSQFIHSMEPKTPLTAISLTPALASSPFESEINFTRSPHDVAAVLRWGLRHLQLEGDNFGTDDGWYKAFLDAEAAAEYPPKAFSEKLAPALPPAHLELLTATLEIFSSLAAHSEANSTSGSKLSKIFGLWLLTSRRVEDKDDWKSFYARWERTGRMLEHLFLSRIRDESTDHRMPVRLLELVRRYPYTQGLSSPTTDLQFLSPPHFTTRCYDALYVRIEVELSSERRKPKLKVHPLNILADAFSTKVEGGEYAELWAKITAASKTGSNPSPLSNIFADETIRFLSIVPDKGSSKAQEAKSPVFSLLSPSSARGHSASVGESDRPTPSSARGHSFSVGEQSRLSPAQHQHSKSATEPPPLSATSPIGSDWVQFSSSGFLDSTPAIAPLVSTLFDTDLEKTTPVTTTLSRKSSKRGKAVSRKSVDFAAEPAPPISPPPVDPVKKEATAIVRATKLEVIALDEAFIDFWSDSLLDPITATWPTFIICKFKSTLVPQLRYGPIEEGQKQKTLKWLVLEQAFTVRPAPPPSPTLVPLPESARPVSPALSTSGRNRFSFWSMSRTASSSSQTSQKGKKKEKVANVGEMGELVEEETAEHVKEDVVKLKSIPSKSRKSKTEKSAEPVPEPAGKEIAKAPVAEAQAPVADVQVPVVEPRAPVAETKSPAAEAQASIAEAPSVVAEAEVPVAEPQDAGNEVKAPIAEVPFAEAQAPVAEAGVSASEAKAPAIEAPLPVVEAEPPVVAAQAPVVETVSPVAEVQPPIAEGPVLVAEAQAPVAEVSSLAAEVQVPNAEVQEPVVEVQAHATEAQAPVNEIPPPTAEVPAPVIEVPSSATEVPAPVVEISAPTAEISAPVVEVPAPIAEVDSPVVEASSSAAEVQAPTPAADVQPGVLDVQAPAADTQAPVVEVPLSAVQVPSPASEIQIAEIQTPVADEVAPVNTAEVQDVEILSGTPCPTKEIQPPTVTEEEPESQISTLEAAIAEAQSAPIVERAITPLVESEGVEEVSEAKSVEPDSSVAVDDHSIVTQIPKVPEAEHSSADAESTPAPADELNAEDEEILDNLSSEILEESSLEVVVSEPIEDDDTARPDEVEENFLSTEESGVPSAVPAAVVEVDSPAVEDPSIVDVEQNDDQERVPSDGALLEDVVGAEDEEKQESISDIDFAEGVQSNAEVQPVDEVNHVVDAVLRTETSEVAPTVSEAQTSDVIVEAPPASSDVADIMEEAASEDIDDSVTSASLVEAAAEDIHEAKIPIVIPASPEHAPAILEDSPEELVSTEELAGPINIVSSVPVIESLVVPEESPADALVDLPAVPLVDVETSYTAPSGLTHVTVPIEGVPSEELTTMQEANPSSDKQVPEDHFVHEAIILSGLTPAPHVALSLAESTSEDIETMPQKHATKDIDTSANKVLEGEVDESEKAPVTVEENITPDVIAAEDLSTTVANDCPGDDGRIPHDTDVAFEEAPLAVSVPEETVVEVTSSDDIDSDALLDAEVSIIDSTEANAEGVPLALVNVSAPEVAVIGGNSDVEATTEEEALVSVTEGLVEEDTLVTASPTVQEPSLAEESVPEVATAVEDPIVEVQSNTAESLPEQIVQNLEGEELHNAQDPVEKDVSRLEGSVAKDVPAELVAEESTLDGQSAVENHAQDDVSEAQEFDIHRVVGEPDAAEISAGHEPVNDSIVTDLSAANGIPSEDAIDQGTLPEAIERTVDDDATTLEGLAAKESTNVEMAQAPVETALDDEPADIAENADVQEPAAAEEPVGVLLANKSISEEQPPTADAIVEPTIVDVLSAAPIQVAVEDLGVADVATNDERLLNSPKDLAKGLTSKFEHPVDEQLSDTSTNKTDLAESISEELVAEQAPVVLEQPITESAPDPADHIDATEELSGTEVLDSAEETLVKEAKAADEVAIGNATLEEITQAEGEATKQDPSLGGTQATDNFSSTERQSDIGQSSAEEPAVEEQGIIAVGVSNPETLEEPEVDQDAAEISRTDIVNVEELVEVAASGVGQENDTGKFEGQELHTEALVEELDPANRHIREPHATYQQPTVEAPSIAEESTSVGAGEGNIAPAPAVAPDNYDIEPAPATQGEHSYVDDPVFRTSSNTHPEGIITPAEDLAQSSDNVHSDFEETPHAESSISTAEEPIPKPEPSDSILSVEESTPIMEESEKPLDKVNEIDLPTPLAQPTQASELSEDSASQASTELDAMKEELTPVAETSDLSDVQPISSADLSEEVTALETPIGPIPPAKEQTEISGHALAQENSAEPSNAELAAELLPETSEVALASTISPDLVALLDTPTGEVPAPGDAVDDITHALPKQPAAEQSLATEEDTSRNTVVESVVAQNSVSDEETVVDKDLPMPVEGPTLTDTHVAAVDDVVVTADAGETDKIAEPEIPLKPSTKLTGDEKELVDDIAERSEPENIISEDEAAVDESTATALEAPTLTDDSMVSPPTGNATVTSEGATEDLAKDTAGPVSVQKSNLELVSLPEDAITSNINTTAETEKQPTVVSPSTSLNEGALVEGVVESNDSAHLGAAEGLISESPTKAEAPTSEPTTVIDQNVASEVEQPEGPLTSPSSSVLPSDAAEESTSASANEPIDEPVPTSEKEAATTDTMAEAGEFESDFEELSAKLNDPAEKAVFSTTTSTELEILASAEELAINAAADSTTVENVDVIEEGLLGDDVPLDKSIGDHSSATEDPICKDLSEEPDVVTEASTEDPKTYQPEESIAISSPVEELTEEIEISVPAIAEEPIVDTLATAEKEEMTEGTVAEAAKSELATEELSVEVPGPASVTEEAASLEEATPVEPVILSNAEGKDTTITAAKIPESETPVSANDPAIEEVPVVATVEEAAEEVVRGDAPLEGSPGAEAVAAIQKVLEEDDVLDTIVAEELEAEFPQDPAIVSPPAKEPIMPIEEREELAPAIASEPVGDIVSTSEAVKEVEHNSGAIESELSSELSPVEPAGPASIIEEVATASSEPESQPTDEIPFVEPFILASDKPTEQVESLIQEDILDNLAGKETVVTVEPIPQNLSGEEADQPLAKDVTAEHAEDPIAPESTSSIVDEAVVKSAPTSESEVANEDATAAADETDLLPKHTPTEPVGPASDNEKDDATDIPVANSDTEPPFSAEGSSVNLSTTPAEATDEGHHVLEESTSSEKPTGAEGLAEEEPSPQATQEDMLDAAVTSEPAFEPSPEKPAAGELTTSVEESVPEVLDVAIPQPSSSSEENIVTKETVANVPDIEHQSEESTIEPIEPPSAIEQDAETAPVEPAALKTAVKESSPSTVGEPSEEVQLMSDTEEVALANSESALEPSTPSTIEETGEETKSMSDTEQTVLTVNVAPASPEHAVEASAPETTVEEFALATIEEPVRELSAAPTIEEPSQDFEPTSDAVPAALAADVVPESPEPALEFTVPATVSNEPSPSTIEESIEVSSETERPSLTADTDVAPANSEPVLELSPAIIEESTPPTTEEPVKPTFDFEQASLTAEVEPATFAPEPVIEQPAPSTVEESVKVASEIEVTLAADAVPATPDYVPGTSAPATAIEESAPSIEVSAPSTVDELIKATSDAKQVPLTSDPALEPSAPEATVELSAPSAIEEPVETVSAAEPVPTAIEEPSGEVTTSGAVLAALASDIVPASLEPAPEPSVSLNIVEESALSAVEEPVEAASGTEQVTSTADVALASSEHALEPSVPTATIEKSTPAPVEEPVKAVSDIEHVLADNDEPATTAPAIEPSAAEPTFEQSAPSTVEETTKIVSETEQVTSATDIVPATEPEPESPESFASATAIEKSTPTVEEPVKAASKTEPVALTADTAPENSELEPSTLEPSVKVPAPPTIEVPVEDISTVAEDAAPSKVPTVVDVTPAAEEMVAAEDPAFLQEDDILDAASEELDDLVSPITDGSTMDPDASFATSGPFALESVISSIGEDDEDLVLDVDSKVSEAEDDAFNGNGNGHHAKLDTEISDLLNEDEVDSPLAEAFDDAGVADETSNGHVQTHVDAEPSVIEAATSLPTVPSAESETVLAVLEAGGEQHTEKFDLSASDAPKEAHADVAETTDSKTTLPIAAED</sequence>
<name>A0A409XLK3_PSICY</name>
<accession>A0A409XLK3</accession>
<feature type="region of interest" description="Disordered" evidence="1">
    <location>
        <begin position="44"/>
        <end position="67"/>
    </location>
</feature>
<feature type="compositionally biased region" description="Polar residues" evidence="1">
    <location>
        <begin position="3151"/>
        <end position="3161"/>
    </location>
</feature>
<feature type="compositionally biased region" description="Basic and acidic residues" evidence="1">
    <location>
        <begin position="2338"/>
        <end position="2348"/>
    </location>
</feature>
<feature type="region of interest" description="Disordered" evidence="1">
    <location>
        <begin position="3589"/>
        <end position="3655"/>
    </location>
</feature>
<feature type="region of interest" description="Disordered" evidence="1">
    <location>
        <begin position="3907"/>
        <end position="3931"/>
    </location>
</feature>
<dbReference type="InterPro" id="IPR008936">
    <property type="entry name" value="Rho_GTPase_activation_prot"/>
</dbReference>
<feature type="region of interest" description="Disordered" evidence="1">
    <location>
        <begin position="3204"/>
        <end position="3388"/>
    </location>
</feature>
<evidence type="ECO:0000313" key="3">
    <source>
        <dbReference type="EMBL" id="PPQ91621.1"/>
    </source>
</evidence>
<feature type="region of interest" description="Disordered" evidence="1">
    <location>
        <begin position="3709"/>
        <end position="3766"/>
    </location>
</feature>
<feature type="region of interest" description="Disordered" evidence="1">
    <location>
        <begin position="2095"/>
        <end position="2134"/>
    </location>
</feature>
<feature type="compositionally biased region" description="Polar residues" evidence="1">
    <location>
        <begin position="3307"/>
        <end position="3318"/>
    </location>
</feature>
<evidence type="ECO:0000313" key="4">
    <source>
        <dbReference type="Proteomes" id="UP000283269"/>
    </source>
</evidence>
<feature type="compositionally biased region" description="Pro residues" evidence="1">
    <location>
        <begin position="607"/>
        <end position="617"/>
    </location>
</feature>
<feature type="compositionally biased region" description="Polar residues" evidence="1">
    <location>
        <begin position="3922"/>
        <end position="3931"/>
    </location>
</feature>
<feature type="compositionally biased region" description="Basic and acidic residues" evidence="1">
    <location>
        <begin position="2296"/>
        <end position="2305"/>
    </location>
</feature>
<feature type="region of interest" description="Disordered" evidence="1">
    <location>
        <begin position="2670"/>
        <end position="2805"/>
    </location>
</feature>
<feature type="region of interest" description="Disordered" evidence="1">
    <location>
        <begin position="2000"/>
        <end position="2019"/>
    </location>
</feature>
<feature type="compositionally biased region" description="Low complexity" evidence="1">
    <location>
        <begin position="3597"/>
        <end position="3612"/>
    </location>
</feature>
<reference evidence="3 4" key="1">
    <citation type="journal article" date="2018" name="Evol. Lett.">
        <title>Horizontal gene cluster transfer increased hallucinogenic mushroom diversity.</title>
        <authorList>
            <person name="Reynolds H.T."/>
            <person name="Vijayakumar V."/>
            <person name="Gluck-Thaler E."/>
            <person name="Korotkin H.B."/>
            <person name="Matheny P.B."/>
            <person name="Slot J.C."/>
        </authorList>
    </citation>
    <scope>NUCLEOTIDE SEQUENCE [LARGE SCALE GENOMIC DNA]</scope>
    <source>
        <strain evidence="3 4">2631</strain>
    </source>
</reference>
<feature type="compositionally biased region" description="Polar residues" evidence="1">
    <location>
        <begin position="3483"/>
        <end position="3497"/>
    </location>
</feature>
<feature type="compositionally biased region" description="Polar residues" evidence="1">
    <location>
        <begin position="2508"/>
        <end position="2521"/>
    </location>
</feature>
<dbReference type="OrthoDB" id="3362494at2759"/>
<dbReference type="InterPro" id="IPR037508">
    <property type="entry name" value="Msb1/Mug8"/>
</dbReference>
<feature type="compositionally biased region" description="Polar residues" evidence="1">
    <location>
        <begin position="2390"/>
        <end position="2402"/>
    </location>
</feature>
<feature type="compositionally biased region" description="Low complexity" evidence="1">
    <location>
        <begin position="3643"/>
        <end position="3655"/>
    </location>
</feature>
<feature type="compositionally biased region" description="Polar residues" evidence="1">
    <location>
        <begin position="2619"/>
        <end position="2637"/>
    </location>
</feature>
<feature type="region of interest" description="Disordered" evidence="1">
    <location>
        <begin position="1"/>
        <end position="30"/>
    </location>
</feature>
<keyword evidence="4" id="KW-1185">Reference proteome</keyword>
<feature type="region of interest" description="Disordered" evidence="1">
    <location>
        <begin position="2470"/>
        <end position="2541"/>
    </location>
</feature>
<feature type="compositionally biased region" description="Polar residues" evidence="1">
    <location>
        <begin position="2356"/>
        <end position="2374"/>
    </location>
</feature>